<protein>
    <recommendedName>
        <fullName evidence="3">NfeD-like C-terminal domain-containing protein</fullName>
    </recommendedName>
</protein>
<evidence type="ECO:0000313" key="1">
    <source>
        <dbReference type="EMBL" id="MBE9065334.1"/>
    </source>
</evidence>
<evidence type="ECO:0000313" key="2">
    <source>
        <dbReference type="Proteomes" id="UP000615026"/>
    </source>
</evidence>
<reference evidence="1" key="1">
    <citation type="submission" date="2020-10" db="EMBL/GenBank/DDBJ databases">
        <authorList>
            <person name="Castelo-Branco R."/>
            <person name="Eusebio N."/>
            <person name="Adriana R."/>
            <person name="Vieira A."/>
            <person name="Brugerolle De Fraissinette N."/>
            <person name="Rezende De Castro R."/>
            <person name="Schneider M.P."/>
            <person name="Vasconcelos V."/>
            <person name="Leao P.N."/>
        </authorList>
    </citation>
    <scope>NUCLEOTIDE SEQUENCE</scope>
    <source>
        <strain evidence="1">LEGE 11479</strain>
    </source>
</reference>
<dbReference type="EMBL" id="JADEXP010000005">
    <property type="protein sequence ID" value="MBE9065334.1"/>
    <property type="molecule type" value="Genomic_DNA"/>
</dbReference>
<accession>A0A928WXP7</accession>
<dbReference type="RefSeq" id="WP_193990202.1">
    <property type="nucleotide sequence ID" value="NZ_JADEXP010000005.1"/>
</dbReference>
<dbReference type="AlphaFoldDB" id="A0A928WXP7"/>
<keyword evidence="2" id="KW-1185">Reference proteome</keyword>
<gene>
    <name evidence="1" type="ORF">IQ260_01565</name>
</gene>
<name>A0A928WXP7_LEPEC</name>
<organism evidence="1 2">
    <name type="scientific">Leptolyngbya cf. ectocarpi LEGE 11479</name>
    <dbReference type="NCBI Taxonomy" id="1828722"/>
    <lineage>
        <taxon>Bacteria</taxon>
        <taxon>Bacillati</taxon>
        <taxon>Cyanobacteriota</taxon>
        <taxon>Cyanophyceae</taxon>
        <taxon>Leptolyngbyales</taxon>
        <taxon>Leptolyngbyaceae</taxon>
        <taxon>Leptolyngbya group</taxon>
        <taxon>Leptolyngbya</taxon>
    </lineage>
</organism>
<comment type="caution">
    <text evidence="1">The sequence shown here is derived from an EMBL/GenBank/DDBJ whole genome shotgun (WGS) entry which is preliminary data.</text>
</comment>
<dbReference type="Proteomes" id="UP000615026">
    <property type="component" value="Unassembled WGS sequence"/>
</dbReference>
<sequence>MFVNNCGFFQANHLAPAPIYLPWLDDEQSEHEAVIEDILEPGKEWRVRYKASFWKAHAIKGNLNFSPKDVVQVVGRQNLTLLIQGI</sequence>
<proteinExistence type="predicted"/>
<evidence type="ECO:0008006" key="3">
    <source>
        <dbReference type="Google" id="ProtNLM"/>
    </source>
</evidence>